<dbReference type="OrthoDB" id="276721at2759"/>
<name>K0S0X7_THAOC</name>
<comment type="caution">
    <text evidence="2">The sequence shown here is derived from an EMBL/GenBank/DDBJ whole genome shotgun (WGS) entry which is preliminary data.</text>
</comment>
<dbReference type="eggNOG" id="ENOG502T284">
    <property type="taxonomic scope" value="Eukaryota"/>
</dbReference>
<dbReference type="Gene3D" id="3.40.50.720">
    <property type="entry name" value="NAD(P)-binding Rossmann-like Domain"/>
    <property type="match status" value="1"/>
</dbReference>
<organism evidence="2 3">
    <name type="scientific">Thalassiosira oceanica</name>
    <name type="common">Marine diatom</name>
    <dbReference type="NCBI Taxonomy" id="159749"/>
    <lineage>
        <taxon>Eukaryota</taxon>
        <taxon>Sar</taxon>
        <taxon>Stramenopiles</taxon>
        <taxon>Ochrophyta</taxon>
        <taxon>Bacillariophyta</taxon>
        <taxon>Coscinodiscophyceae</taxon>
        <taxon>Thalassiosirophycidae</taxon>
        <taxon>Thalassiosirales</taxon>
        <taxon>Thalassiosiraceae</taxon>
        <taxon>Thalassiosira</taxon>
    </lineage>
</organism>
<evidence type="ECO:0000256" key="1">
    <source>
        <dbReference type="SAM" id="MobiDB-lite"/>
    </source>
</evidence>
<keyword evidence="3" id="KW-1185">Reference proteome</keyword>
<dbReference type="Proteomes" id="UP000266841">
    <property type="component" value="Unassembled WGS sequence"/>
</dbReference>
<gene>
    <name evidence="2" type="ORF">THAOC_21495</name>
</gene>
<feature type="region of interest" description="Disordered" evidence="1">
    <location>
        <begin position="134"/>
        <end position="195"/>
    </location>
</feature>
<sequence>MSADSDFDGIWVLDRLAEPIFLGYLGAHSSAPPWKDHPITPTLYYGCWGPLPTGRFDPVTPVLAVRQSAYPKFRGSIAFQSMLPEAFYYGKAYAGPSHLHRIDIAGLRESVGRRGQWAAAAPGTIQLRVRMTLQKGKRPRLPAKTLPRSSSSAAAASLAPRCGASSTSVALDTSRRQLPRQRQPRLGGDRFTPLDLTSSDAQDSFLGIVRDCASDGNAVSVISCMGSIGTSGDEAVNGALINAVRGAMQASDQDQSPVEVRRFVTIGNTDRVRDLARSVPFLRGYATGKDGAESALRKSFGDRSTIIKPSVIYGGDELSMSPPRIPSSLGGPASEVLGLYPLRALADALPGPLAVTLAPPVVCSMVQTAR</sequence>
<evidence type="ECO:0000313" key="2">
    <source>
        <dbReference type="EMBL" id="EJK58389.1"/>
    </source>
</evidence>
<feature type="compositionally biased region" description="Low complexity" evidence="1">
    <location>
        <begin position="146"/>
        <end position="161"/>
    </location>
</feature>
<proteinExistence type="predicted"/>
<accession>K0S0X7</accession>
<evidence type="ECO:0000313" key="3">
    <source>
        <dbReference type="Proteomes" id="UP000266841"/>
    </source>
</evidence>
<dbReference type="AlphaFoldDB" id="K0S0X7"/>
<protein>
    <submittedName>
        <fullName evidence="2">Uncharacterized protein</fullName>
    </submittedName>
</protein>
<reference evidence="2 3" key="1">
    <citation type="journal article" date="2012" name="Genome Biol.">
        <title>Genome and low-iron response of an oceanic diatom adapted to chronic iron limitation.</title>
        <authorList>
            <person name="Lommer M."/>
            <person name="Specht M."/>
            <person name="Roy A.S."/>
            <person name="Kraemer L."/>
            <person name="Andreson R."/>
            <person name="Gutowska M.A."/>
            <person name="Wolf J."/>
            <person name="Bergner S.V."/>
            <person name="Schilhabel M.B."/>
            <person name="Klostermeier U.C."/>
            <person name="Beiko R.G."/>
            <person name="Rosenstiel P."/>
            <person name="Hippler M."/>
            <person name="Laroche J."/>
        </authorList>
    </citation>
    <scope>NUCLEOTIDE SEQUENCE [LARGE SCALE GENOMIC DNA]</scope>
    <source>
        <strain evidence="2 3">CCMP1005</strain>
    </source>
</reference>
<dbReference type="EMBL" id="AGNL01025362">
    <property type="protein sequence ID" value="EJK58389.1"/>
    <property type="molecule type" value="Genomic_DNA"/>
</dbReference>